<sequence length="133" mass="14787">MRSLVIASAILLALDVVETDTITVSGITFCNKRRVEAEVTLWEQDRGQDSKIDPDDILASMKSSKQGAFEVSGSENEANGIEPYLTITHTCNVKEKGCKRTSLYPIPEKHIGGRYEMTYVSLDIVVEDDKEEC</sequence>
<evidence type="ECO:0000313" key="7">
    <source>
        <dbReference type="Proteomes" id="UP000005237"/>
    </source>
</evidence>
<evidence type="ECO:0000313" key="6">
    <source>
        <dbReference type="EnsemblMetazoa" id="CJA18434.1"/>
    </source>
</evidence>
<proteinExistence type="inferred from homology"/>
<dbReference type="InterPro" id="IPR038479">
    <property type="entry name" value="Transthyretin-like_sf"/>
</dbReference>
<accession>A0A8R1I956</accession>
<dbReference type="GO" id="GO:0009986">
    <property type="term" value="C:cell surface"/>
    <property type="evidence" value="ECO:0007669"/>
    <property type="project" value="InterPro"/>
</dbReference>
<dbReference type="Gene3D" id="2.60.40.3330">
    <property type="match status" value="1"/>
</dbReference>
<feature type="signal peptide" evidence="5">
    <location>
        <begin position="1"/>
        <end position="19"/>
    </location>
</feature>
<evidence type="ECO:0000256" key="5">
    <source>
        <dbReference type="SAM" id="SignalP"/>
    </source>
</evidence>
<organism evidence="6 7">
    <name type="scientific">Caenorhabditis japonica</name>
    <dbReference type="NCBI Taxonomy" id="281687"/>
    <lineage>
        <taxon>Eukaryota</taxon>
        <taxon>Metazoa</taxon>
        <taxon>Ecdysozoa</taxon>
        <taxon>Nematoda</taxon>
        <taxon>Chromadorea</taxon>
        <taxon>Rhabditida</taxon>
        <taxon>Rhabditina</taxon>
        <taxon>Rhabditomorpha</taxon>
        <taxon>Rhabditoidea</taxon>
        <taxon>Rhabditidae</taxon>
        <taxon>Peloderinae</taxon>
        <taxon>Caenorhabditis</taxon>
    </lineage>
</organism>
<protein>
    <submittedName>
        <fullName evidence="6">Uncharacterized protein</fullName>
    </submittedName>
</protein>
<keyword evidence="4 5" id="KW-0732">Signal</keyword>
<reference evidence="6" key="2">
    <citation type="submission" date="2022-06" db="UniProtKB">
        <authorList>
            <consortium name="EnsemblMetazoa"/>
        </authorList>
    </citation>
    <scope>IDENTIFICATION</scope>
    <source>
        <strain evidence="6">DF5081</strain>
    </source>
</reference>
<evidence type="ECO:0000256" key="3">
    <source>
        <dbReference type="ARBA" id="ARBA00022525"/>
    </source>
</evidence>
<dbReference type="EnsemblMetazoa" id="CJA18434.1">
    <property type="protein sequence ID" value="CJA18434.1"/>
    <property type="gene ID" value="WBGene00137638"/>
</dbReference>
<evidence type="ECO:0000256" key="4">
    <source>
        <dbReference type="ARBA" id="ARBA00022729"/>
    </source>
</evidence>
<name>A0A8R1I956_CAEJA</name>
<reference evidence="7" key="1">
    <citation type="submission" date="2010-08" db="EMBL/GenBank/DDBJ databases">
        <authorList>
            <consortium name="Caenorhabditis japonica Sequencing Consortium"/>
            <person name="Wilson R.K."/>
        </authorList>
    </citation>
    <scope>NUCLEOTIDE SEQUENCE [LARGE SCALE GENOMIC DNA]</scope>
    <source>
        <strain evidence="7">DF5081</strain>
    </source>
</reference>
<dbReference type="PANTHER" id="PTHR21700">
    <property type="entry name" value="TRANSTHYRETIN-LIKE FAMILY PROTEIN-RELATED"/>
    <property type="match status" value="1"/>
</dbReference>
<dbReference type="InterPro" id="IPR001534">
    <property type="entry name" value="Transthyretin-like"/>
</dbReference>
<dbReference type="GO" id="GO:0005576">
    <property type="term" value="C:extracellular region"/>
    <property type="evidence" value="ECO:0007669"/>
    <property type="project" value="UniProtKB-SubCell"/>
</dbReference>
<dbReference type="Proteomes" id="UP000005237">
    <property type="component" value="Unassembled WGS sequence"/>
</dbReference>
<keyword evidence="3" id="KW-0964">Secreted</keyword>
<comment type="subcellular location">
    <subcellularLocation>
        <location evidence="1">Secreted</location>
    </subcellularLocation>
</comment>
<feature type="chain" id="PRO_5035871692" evidence="5">
    <location>
        <begin position="20"/>
        <end position="133"/>
    </location>
</feature>
<dbReference type="PANTHER" id="PTHR21700:SF120">
    <property type="entry name" value="TRANSTHYRETIN-LIKE PROTEIN 15"/>
    <property type="match status" value="1"/>
</dbReference>
<keyword evidence="7" id="KW-1185">Reference proteome</keyword>
<comment type="similarity">
    <text evidence="2">Belongs to the nematode transthyretin-like family.</text>
</comment>
<dbReference type="Pfam" id="PF01060">
    <property type="entry name" value="TTR-52"/>
    <property type="match status" value="1"/>
</dbReference>
<evidence type="ECO:0000256" key="1">
    <source>
        <dbReference type="ARBA" id="ARBA00004613"/>
    </source>
</evidence>
<dbReference type="AlphaFoldDB" id="A0A8R1I956"/>
<evidence type="ECO:0000256" key="2">
    <source>
        <dbReference type="ARBA" id="ARBA00010112"/>
    </source>
</evidence>